<dbReference type="GO" id="GO:0003899">
    <property type="term" value="F:DNA-directed RNA polymerase activity"/>
    <property type="evidence" value="ECO:0007669"/>
    <property type="project" value="UniProtKB-EC"/>
</dbReference>
<sequence>MSSGVCHYVQWDILSMDMVEGDELNYSGYAKYILQREMLPHGGMGECDKTKKAYYFGCINRRLFLCTLCRRPECDRDHYGNKRLDLVVPLLGNLPDIVELEFSKYDARKAIIGSKLPWMKRKHSKALKGCKHSGSETSETLLYFISFFVSWLSLPVI</sequence>
<evidence type="ECO:0000256" key="1">
    <source>
        <dbReference type="ARBA" id="ARBA00048552"/>
    </source>
</evidence>
<accession>A0A7J7NL97</accession>
<gene>
    <name evidence="3" type="ORF">GIB67_017203</name>
</gene>
<dbReference type="EMBL" id="JACGCM010000719">
    <property type="protein sequence ID" value="KAF6167708.1"/>
    <property type="molecule type" value="Genomic_DNA"/>
</dbReference>
<dbReference type="SUPFAM" id="SSF64484">
    <property type="entry name" value="beta and beta-prime subunits of DNA dependent RNA-polymerase"/>
    <property type="match status" value="1"/>
</dbReference>
<name>A0A7J7NL97_9MAGN</name>
<comment type="catalytic activity">
    <reaction evidence="1">
        <text>RNA(n) + a ribonucleoside 5'-triphosphate = RNA(n+1) + diphosphate</text>
        <dbReference type="Rhea" id="RHEA:21248"/>
        <dbReference type="Rhea" id="RHEA-COMP:14527"/>
        <dbReference type="Rhea" id="RHEA-COMP:17342"/>
        <dbReference type="ChEBI" id="CHEBI:33019"/>
        <dbReference type="ChEBI" id="CHEBI:61557"/>
        <dbReference type="ChEBI" id="CHEBI:140395"/>
        <dbReference type="EC" id="2.7.7.6"/>
    </reaction>
</comment>
<reference evidence="3 4" key="1">
    <citation type="journal article" date="2020" name="IScience">
        <title>Genome Sequencing of the Endangered Kingdonia uniflora (Circaeasteraceae, Ranunculales) Reveals Potential Mechanisms of Evolutionary Specialization.</title>
        <authorList>
            <person name="Sun Y."/>
            <person name="Deng T."/>
            <person name="Zhang A."/>
            <person name="Moore M.J."/>
            <person name="Landis J.B."/>
            <person name="Lin N."/>
            <person name="Zhang H."/>
            <person name="Zhang X."/>
            <person name="Huang J."/>
            <person name="Zhang X."/>
            <person name="Sun H."/>
            <person name="Wang H."/>
        </authorList>
    </citation>
    <scope>NUCLEOTIDE SEQUENCE [LARGE SCALE GENOMIC DNA]</scope>
    <source>
        <strain evidence="3">TB1705</strain>
        <tissue evidence="3">Leaf</tissue>
    </source>
</reference>
<proteinExistence type="predicted"/>
<keyword evidence="4" id="KW-1185">Reference proteome</keyword>
<organism evidence="3 4">
    <name type="scientific">Kingdonia uniflora</name>
    <dbReference type="NCBI Taxonomy" id="39325"/>
    <lineage>
        <taxon>Eukaryota</taxon>
        <taxon>Viridiplantae</taxon>
        <taxon>Streptophyta</taxon>
        <taxon>Embryophyta</taxon>
        <taxon>Tracheophyta</taxon>
        <taxon>Spermatophyta</taxon>
        <taxon>Magnoliopsida</taxon>
        <taxon>Ranunculales</taxon>
        <taxon>Circaeasteraceae</taxon>
        <taxon>Kingdonia</taxon>
    </lineage>
</organism>
<evidence type="ECO:0000259" key="2">
    <source>
        <dbReference type="Pfam" id="PF04561"/>
    </source>
</evidence>
<dbReference type="GO" id="GO:0003677">
    <property type="term" value="F:DNA binding"/>
    <property type="evidence" value="ECO:0007669"/>
    <property type="project" value="InterPro"/>
</dbReference>
<dbReference type="Pfam" id="PF04561">
    <property type="entry name" value="RNA_pol_Rpb2_2"/>
    <property type="match status" value="1"/>
</dbReference>
<comment type="caution">
    <text evidence="3">The sequence shown here is derived from an EMBL/GenBank/DDBJ whole genome shotgun (WGS) entry which is preliminary data.</text>
</comment>
<feature type="domain" description="RNA polymerase Rpb2" evidence="2">
    <location>
        <begin position="28"/>
        <end position="85"/>
    </location>
</feature>
<dbReference type="InterPro" id="IPR007642">
    <property type="entry name" value="RNA_pol_Rpb2_2"/>
</dbReference>
<dbReference type="AlphaFoldDB" id="A0A7J7NL97"/>
<protein>
    <recommendedName>
        <fullName evidence="2">RNA polymerase Rpb2 domain-containing protein</fullName>
    </recommendedName>
</protein>
<evidence type="ECO:0000313" key="3">
    <source>
        <dbReference type="EMBL" id="KAF6167708.1"/>
    </source>
</evidence>
<dbReference type="InterPro" id="IPR037034">
    <property type="entry name" value="RNA_pol_Rpb2_2_sf"/>
</dbReference>
<dbReference type="GO" id="GO:0006351">
    <property type="term" value="P:DNA-templated transcription"/>
    <property type="evidence" value="ECO:0007669"/>
    <property type="project" value="InterPro"/>
</dbReference>
<dbReference type="Gene3D" id="3.90.1110.10">
    <property type="entry name" value="RNA polymerase Rpb2, domain 2"/>
    <property type="match status" value="1"/>
</dbReference>
<evidence type="ECO:0000313" key="4">
    <source>
        <dbReference type="Proteomes" id="UP000541444"/>
    </source>
</evidence>
<dbReference type="Proteomes" id="UP000541444">
    <property type="component" value="Unassembled WGS sequence"/>
</dbReference>